<comment type="similarity">
    <text evidence="11 12">Belongs to the TonB-dependent receptor family.</text>
</comment>
<dbReference type="GO" id="GO:0006826">
    <property type="term" value="P:iron ion transport"/>
    <property type="evidence" value="ECO:0007669"/>
    <property type="project" value="UniProtKB-KW"/>
</dbReference>
<feature type="signal peptide" evidence="13">
    <location>
        <begin position="1"/>
        <end position="22"/>
    </location>
</feature>
<dbReference type="InterPro" id="IPR039426">
    <property type="entry name" value="TonB-dep_rcpt-like"/>
</dbReference>
<dbReference type="EMBL" id="ACLR01000179">
    <property type="protein sequence ID" value="EEK16482.1"/>
    <property type="molecule type" value="Genomic_DNA"/>
</dbReference>
<keyword evidence="8 12" id="KW-0798">TonB box</keyword>
<keyword evidence="5 11" id="KW-0812">Transmembrane</keyword>
<protein>
    <submittedName>
        <fullName evidence="16">TonB-dependent receptor</fullName>
    </submittedName>
</protein>
<keyword evidence="9 11" id="KW-0472">Membrane</keyword>
<evidence type="ECO:0000256" key="4">
    <source>
        <dbReference type="ARBA" id="ARBA00022496"/>
    </source>
</evidence>
<keyword evidence="13" id="KW-0732">Signal</keyword>
<proteinExistence type="inferred from homology"/>
<reference evidence="16 17" key="1">
    <citation type="submission" date="2009-04" db="EMBL/GenBank/DDBJ databases">
        <authorList>
            <person name="Sebastian Y."/>
            <person name="Madupu R."/>
            <person name="Durkin A.S."/>
            <person name="Torralba M."/>
            <person name="Methe B."/>
            <person name="Sutton G.G."/>
            <person name="Strausberg R.L."/>
            <person name="Nelson K.E."/>
        </authorList>
    </citation>
    <scope>NUCLEOTIDE SEQUENCE [LARGE SCALE GENOMIC DNA]</scope>
    <source>
        <strain evidence="16 17">60-3</strain>
    </source>
</reference>
<comment type="subcellular location">
    <subcellularLocation>
        <location evidence="1 11">Cell outer membrane</location>
        <topology evidence="1 11">Multi-pass membrane protein</topology>
    </subcellularLocation>
</comment>
<evidence type="ECO:0000256" key="3">
    <source>
        <dbReference type="ARBA" id="ARBA00022452"/>
    </source>
</evidence>
<evidence type="ECO:0000256" key="8">
    <source>
        <dbReference type="ARBA" id="ARBA00023077"/>
    </source>
</evidence>
<evidence type="ECO:0000256" key="5">
    <source>
        <dbReference type="ARBA" id="ARBA00022692"/>
    </source>
</evidence>
<dbReference type="AlphaFoldDB" id="C2MCR3"/>
<organism evidence="16 17">
    <name type="scientific">Porphyromonas uenonis 60-3</name>
    <dbReference type="NCBI Taxonomy" id="596327"/>
    <lineage>
        <taxon>Bacteria</taxon>
        <taxon>Pseudomonadati</taxon>
        <taxon>Bacteroidota</taxon>
        <taxon>Bacteroidia</taxon>
        <taxon>Bacteroidales</taxon>
        <taxon>Porphyromonadaceae</taxon>
        <taxon>Porphyromonas</taxon>
    </lineage>
</organism>
<dbReference type="SUPFAM" id="SSF56935">
    <property type="entry name" value="Porins"/>
    <property type="match status" value="1"/>
</dbReference>
<keyword evidence="7" id="KW-0406">Ion transport</keyword>
<accession>C2MCR3</accession>
<dbReference type="Pfam" id="PF00593">
    <property type="entry name" value="TonB_dep_Rec_b-barrel"/>
    <property type="match status" value="1"/>
</dbReference>
<feature type="domain" description="TonB-dependent receptor-like beta-barrel" evidence="14">
    <location>
        <begin position="277"/>
        <end position="749"/>
    </location>
</feature>
<dbReference type="PANTHER" id="PTHR32552:SF81">
    <property type="entry name" value="TONB-DEPENDENT OUTER MEMBRANE RECEPTOR"/>
    <property type="match status" value="1"/>
</dbReference>
<evidence type="ECO:0000256" key="6">
    <source>
        <dbReference type="ARBA" id="ARBA00023004"/>
    </source>
</evidence>
<dbReference type="PROSITE" id="PS52016">
    <property type="entry name" value="TONB_DEPENDENT_REC_3"/>
    <property type="match status" value="1"/>
</dbReference>
<feature type="domain" description="TonB-dependent receptor plug" evidence="15">
    <location>
        <begin position="58"/>
        <end position="160"/>
    </location>
</feature>
<keyword evidence="3 11" id="KW-1134">Transmembrane beta strand</keyword>
<evidence type="ECO:0000313" key="16">
    <source>
        <dbReference type="EMBL" id="EEK16482.1"/>
    </source>
</evidence>
<name>C2MCR3_9PORP</name>
<evidence type="ECO:0000256" key="7">
    <source>
        <dbReference type="ARBA" id="ARBA00023065"/>
    </source>
</evidence>
<evidence type="ECO:0000256" key="12">
    <source>
        <dbReference type="RuleBase" id="RU003357"/>
    </source>
</evidence>
<dbReference type="InterPro" id="IPR000531">
    <property type="entry name" value="Beta-barrel_TonB"/>
</dbReference>
<dbReference type="Gene3D" id="2.40.170.20">
    <property type="entry name" value="TonB-dependent receptor, beta-barrel domain"/>
    <property type="match status" value="1"/>
</dbReference>
<evidence type="ECO:0000256" key="10">
    <source>
        <dbReference type="ARBA" id="ARBA00023237"/>
    </source>
</evidence>
<dbReference type="InterPro" id="IPR012910">
    <property type="entry name" value="Plug_dom"/>
</dbReference>
<comment type="caution">
    <text evidence="16">The sequence shown here is derived from an EMBL/GenBank/DDBJ whole genome shotgun (WGS) entry which is preliminary data.</text>
</comment>
<keyword evidence="6" id="KW-0408">Iron</keyword>
<keyword evidence="17" id="KW-1185">Reference proteome</keyword>
<keyword evidence="2 11" id="KW-0813">Transport</keyword>
<evidence type="ECO:0000259" key="15">
    <source>
        <dbReference type="Pfam" id="PF07715"/>
    </source>
</evidence>
<evidence type="ECO:0000256" key="11">
    <source>
        <dbReference type="PROSITE-ProRule" id="PRU01360"/>
    </source>
</evidence>
<evidence type="ECO:0000313" key="17">
    <source>
        <dbReference type="Proteomes" id="UP000003303"/>
    </source>
</evidence>
<evidence type="ECO:0000256" key="1">
    <source>
        <dbReference type="ARBA" id="ARBA00004571"/>
    </source>
</evidence>
<feature type="chain" id="PRO_5002914665" evidence="13">
    <location>
        <begin position="23"/>
        <end position="783"/>
    </location>
</feature>
<dbReference type="eggNOG" id="COG4771">
    <property type="taxonomic scope" value="Bacteria"/>
</dbReference>
<dbReference type="PANTHER" id="PTHR32552">
    <property type="entry name" value="FERRICHROME IRON RECEPTOR-RELATED"/>
    <property type="match status" value="1"/>
</dbReference>
<dbReference type="Pfam" id="PF07715">
    <property type="entry name" value="Plug"/>
    <property type="match status" value="1"/>
</dbReference>
<evidence type="ECO:0000256" key="13">
    <source>
        <dbReference type="SAM" id="SignalP"/>
    </source>
</evidence>
<dbReference type="Proteomes" id="UP000003303">
    <property type="component" value="Unassembled WGS sequence"/>
</dbReference>
<evidence type="ECO:0000259" key="14">
    <source>
        <dbReference type="Pfam" id="PF00593"/>
    </source>
</evidence>
<gene>
    <name evidence="16" type="ORF">PORUE0001_1745</name>
</gene>
<keyword evidence="4" id="KW-0410">Iron transport</keyword>
<keyword evidence="10 11" id="KW-0998">Cell outer membrane</keyword>
<sequence length="783" mass="87512">MMNLRKLLFAPLASLLFLPLYGAIDEKPVVTDSVMSYELDEVRVITSRPLLRQAGLLMSTPGAMSLVTPTMIREYDIKHLSDLTGVVPNLYMPDYGSRLTSPIYMRGIGTRSGGQSTAFFIDGVPVLNQSINRYLLGIESIEVMSGAHSNIYGRNAMAGTILLTSRSPIDDPALDVHARVGNHGIIEGATRLAHAFNSKVGLALGGYYNRNNGFYTNAFDGRSADAEEAYGANLHFEWRPDATQRLRLAGVWDGVHQGAFPYAMIHPKSGEMMPINYNAPGSYDRTIGEARLAYDKSWDEIRLDFTTSYQALRDNMLMDQDYTPRDIFTINQRQHQDAVTADLILRNREQTTYNWTVGLNGIYQMNHMEVPVAIRPEGLMAMIQPGLNKANKNDKVPVLLTVDASKERVNHNLFDKRSYGVALYHESNLHEPFGWTGFDLNLGVRLDAERQSMDFDSDFSLGLDVAPKKNPDAKHHFDVTSRLMGQGGYQDFFQILPKLSLSYRPTGSSYLFVAASKSYKTGGYNEQVMTEVLMQQAQREMMALVMSQGKQQPQVQTGDANLAAFKPEHAYNLELGGRLLTLQDRLFVSATLFGSWIRDLQVARFVTTGTGRTTVNAGKALSLGAETSIKARLWRSLTISAQYGYTHATFQDYLTSRANPKGGAPIEVNYKGNFIPYVPAHTYATMLQLDEPIQTSWLKGVLASVELRGNGPIYWDSENMHQQAPYMTLGARLGVRLPYVTVTLWGRNLTDTRYATFYFQSFGNSFLQQAQPRSFGADLSFHF</sequence>
<evidence type="ECO:0000256" key="9">
    <source>
        <dbReference type="ARBA" id="ARBA00023136"/>
    </source>
</evidence>
<dbReference type="InterPro" id="IPR036942">
    <property type="entry name" value="Beta-barrel_TonB_sf"/>
</dbReference>
<dbReference type="STRING" id="596327.PORUE0001_1745"/>
<evidence type="ECO:0000256" key="2">
    <source>
        <dbReference type="ARBA" id="ARBA00022448"/>
    </source>
</evidence>
<dbReference type="GO" id="GO:0009279">
    <property type="term" value="C:cell outer membrane"/>
    <property type="evidence" value="ECO:0007669"/>
    <property type="project" value="UniProtKB-SubCell"/>
</dbReference>
<keyword evidence="16" id="KW-0675">Receptor</keyword>
<dbReference type="OrthoDB" id="9775095at2"/>